<dbReference type="AlphaFoldDB" id="A0A317CR65"/>
<comment type="caution">
    <text evidence="2">The sequence shown here is derived from an EMBL/GenBank/DDBJ whole genome shotgun (WGS) entry which is preliminary data.</text>
</comment>
<evidence type="ECO:0008006" key="4">
    <source>
        <dbReference type="Google" id="ProtNLM"/>
    </source>
</evidence>
<gene>
    <name evidence="2" type="ORF">DKT75_01735</name>
</gene>
<evidence type="ECO:0000313" key="2">
    <source>
        <dbReference type="EMBL" id="PWQ98910.1"/>
    </source>
</evidence>
<name>A0A317CR65_9GAMM</name>
<feature type="transmembrane region" description="Helical" evidence="1">
    <location>
        <begin position="176"/>
        <end position="195"/>
    </location>
</feature>
<feature type="transmembrane region" description="Helical" evidence="1">
    <location>
        <begin position="109"/>
        <end position="129"/>
    </location>
</feature>
<sequence length="425" mass="48053">MILRILAILFIISIFIPVEFHYLLGSLRIESYRVVLGLALIVTFINIKQVLERADLVDIMLAMFMGLAATSLVYNHGIKDGLESSGILAIEVLGSFYLARLFITTPKRFYYVNVAFITILAGLVVFSLYEAFSQHRILHEWATKITGNNSLDYRLYTHYYIRAGIMRTTNLFAHPILYGAIGAIFFPFAISLAVYRFNVKNALKATALLIGMVTTLSSAPLLSVVFQGATAVLANNWQGTKRMWSALIFFAFAGFLLINALSNRGFFAILISYLTFNPATGYYRMLQWEHSMDDIADNPVLGIGLHDWSRPEWMASSIDSFWLLVTMQHGVFASFILLVCCFYAVFNVLGTLHKHNPAVKWMVSSWIMASMSLILIGFTVDYFGKIQPMFFFVLGSISWAKYHEQLNDSVTKLSRIAQIKAAYKR</sequence>
<evidence type="ECO:0000313" key="3">
    <source>
        <dbReference type="Proteomes" id="UP000245506"/>
    </source>
</evidence>
<keyword evidence="3" id="KW-1185">Reference proteome</keyword>
<reference evidence="2 3" key="1">
    <citation type="submission" date="2018-05" db="EMBL/GenBank/DDBJ databases">
        <title>Leucothrix arctica sp. nov., isolated from Arctic seawater.</title>
        <authorList>
            <person name="Choi A."/>
            <person name="Baek K."/>
        </authorList>
    </citation>
    <scope>NUCLEOTIDE SEQUENCE [LARGE SCALE GENOMIC DNA]</scope>
    <source>
        <strain evidence="2 3">IMCC9719</strain>
    </source>
</reference>
<feature type="transmembrane region" description="Helical" evidence="1">
    <location>
        <begin position="56"/>
        <end position="74"/>
    </location>
</feature>
<dbReference type="RefSeq" id="WP_109821716.1">
    <property type="nucleotide sequence ID" value="NZ_QGKL01000009.1"/>
</dbReference>
<feature type="transmembrane region" description="Helical" evidence="1">
    <location>
        <begin position="358"/>
        <end position="380"/>
    </location>
</feature>
<accession>A0A317CR65</accession>
<evidence type="ECO:0000256" key="1">
    <source>
        <dbReference type="SAM" id="Phobius"/>
    </source>
</evidence>
<feature type="transmembrane region" description="Helical" evidence="1">
    <location>
        <begin position="6"/>
        <end position="24"/>
    </location>
</feature>
<keyword evidence="1" id="KW-1133">Transmembrane helix</keyword>
<protein>
    <recommendedName>
        <fullName evidence="4">Polymerase</fullName>
    </recommendedName>
</protein>
<dbReference type="EMBL" id="QGKL01000009">
    <property type="protein sequence ID" value="PWQ98910.1"/>
    <property type="molecule type" value="Genomic_DNA"/>
</dbReference>
<keyword evidence="1" id="KW-0812">Transmembrane</keyword>
<dbReference type="OrthoDB" id="264250at2"/>
<keyword evidence="1" id="KW-0472">Membrane</keyword>
<dbReference type="Proteomes" id="UP000245506">
    <property type="component" value="Unassembled WGS sequence"/>
</dbReference>
<feature type="transmembrane region" description="Helical" evidence="1">
    <location>
        <begin position="31"/>
        <end position="50"/>
    </location>
</feature>
<proteinExistence type="predicted"/>
<feature type="transmembrane region" description="Helical" evidence="1">
    <location>
        <begin position="207"/>
        <end position="234"/>
    </location>
</feature>
<feature type="transmembrane region" description="Helical" evidence="1">
    <location>
        <begin position="321"/>
        <end position="346"/>
    </location>
</feature>
<organism evidence="2 3">
    <name type="scientific">Leucothrix arctica</name>
    <dbReference type="NCBI Taxonomy" id="1481894"/>
    <lineage>
        <taxon>Bacteria</taxon>
        <taxon>Pseudomonadati</taxon>
        <taxon>Pseudomonadota</taxon>
        <taxon>Gammaproteobacteria</taxon>
        <taxon>Thiotrichales</taxon>
        <taxon>Thiotrichaceae</taxon>
        <taxon>Leucothrix</taxon>
    </lineage>
</organism>
<feature type="transmembrane region" description="Helical" evidence="1">
    <location>
        <begin position="246"/>
        <end position="276"/>
    </location>
</feature>